<evidence type="ECO:0000256" key="1">
    <source>
        <dbReference type="SAM" id="MobiDB-lite"/>
    </source>
</evidence>
<reference evidence="4 5" key="1">
    <citation type="submission" date="2024-05" db="EMBL/GenBank/DDBJ databases">
        <title>Halomonas sp. SSM6 16S ribosomal RNA gene Genome sequencing and assembly.</title>
        <authorList>
            <person name="Yook S."/>
        </authorList>
    </citation>
    <scope>NUCLEOTIDE SEQUENCE [LARGE SCALE GENOMIC DNA]</scope>
    <source>
        <strain evidence="4 5">SSM6</strain>
    </source>
</reference>
<protein>
    <submittedName>
        <fullName evidence="4">DUF4168 domain-containing protein</fullName>
    </submittedName>
</protein>
<feature type="chain" id="PRO_5047300798" evidence="2">
    <location>
        <begin position="25"/>
        <end position="138"/>
    </location>
</feature>
<evidence type="ECO:0000256" key="2">
    <source>
        <dbReference type="SAM" id="SignalP"/>
    </source>
</evidence>
<name>A0ABV1NCV7_9GAMM</name>
<accession>A0ABV1NCV7</accession>
<organism evidence="4 5">
    <name type="scientific">Halomonas aquatica</name>
    <dbReference type="NCBI Taxonomy" id="3151123"/>
    <lineage>
        <taxon>Bacteria</taxon>
        <taxon>Pseudomonadati</taxon>
        <taxon>Pseudomonadota</taxon>
        <taxon>Gammaproteobacteria</taxon>
        <taxon>Oceanospirillales</taxon>
        <taxon>Halomonadaceae</taxon>
        <taxon>Halomonas</taxon>
    </lineage>
</organism>
<dbReference type="InterPro" id="IPR025433">
    <property type="entry name" value="DUF4168"/>
</dbReference>
<comment type="caution">
    <text evidence="4">The sequence shown here is derived from an EMBL/GenBank/DDBJ whole genome shotgun (WGS) entry which is preliminary data.</text>
</comment>
<feature type="region of interest" description="Disordered" evidence="1">
    <location>
        <begin position="23"/>
        <end position="50"/>
    </location>
</feature>
<feature type="domain" description="DUF4168" evidence="3">
    <location>
        <begin position="47"/>
        <end position="123"/>
    </location>
</feature>
<dbReference type="Proteomes" id="UP001442468">
    <property type="component" value="Unassembled WGS sequence"/>
</dbReference>
<sequence>MQRMTALFSAALLSLGLAATQAQAQQDEAAADNAEQPQATAPAQDFSDDQLQQFADASKEIAVIAQDFTQQLQAVEGEEAQMEVRKEANDVMVKAVQDSGLEVDTFNAIGKAIQQDPELMQRVQEMAKVSASTEDQSS</sequence>
<evidence type="ECO:0000313" key="4">
    <source>
        <dbReference type="EMBL" id="MEQ6916893.1"/>
    </source>
</evidence>
<dbReference type="EMBL" id="JBEGCJ010000002">
    <property type="protein sequence ID" value="MEQ6916893.1"/>
    <property type="molecule type" value="Genomic_DNA"/>
</dbReference>
<feature type="signal peptide" evidence="2">
    <location>
        <begin position="1"/>
        <end position="24"/>
    </location>
</feature>
<gene>
    <name evidence="4" type="ORF">ABE960_05060</name>
</gene>
<keyword evidence="5" id="KW-1185">Reference proteome</keyword>
<evidence type="ECO:0000259" key="3">
    <source>
        <dbReference type="Pfam" id="PF13767"/>
    </source>
</evidence>
<feature type="compositionally biased region" description="Low complexity" evidence="1">
    <location>
        <begin position="23"/>
        <end position="41"/>
    </location>
</feature>
<dbReference type="Pfam" id="PF13767">
    <property type="entry name" value="DUF4168"/>
    <property type="match status" value="1"/>
</dbReference>
<evidence type="ECO:0000313" key="5">
    <source>
        <dbReference type="Proteomes" id="UP001442468"/>
    </source>
</evidence>
<proteinExistence type="predicted"/>
<keyword evidence="2" id="KW-0732">Signal</keyword>
<dbReference type="RefSeq" id="WP_349761150.1">
    <property type="nucleotide sequence ID" value="NZ_JBEGCJ010000002.1"/>
</dbReference>